<evidence type="ECO:0000313" key="2">
    <source>
        <dbReference type="EMBL" id="CAF4085716.1"/>
    </source>
</evidence>
<proteinExistence type="predicted"/>
<dbReference type="EMBL" id="CAJOBC010030027">
    <property type="protein sequence ID" value="CAF4085716.1"/>
    <property type="molecule type" value="Genomic_DNA"/>
</dbReference>
<dbReference type="EMBL" id="CAJNOQ010076485">
    <property type="protein sequence ID" value="CAF1689744.1"/>
    <property type="molecule type" value="Genomic_DNA"/>
</dbReference>
<evidence type="ECO:0000313" key="1">
    <source>
        <dbReference type="EMBL" id="CAF1689744.1"/>
    </source>
</evidence>
<protein>
    <submittedName>
        <fullName evidence="1">Uncharacterized protein</fullName>
    </submittedName>
</protein>
<reference evidence="1" key="1">
    <citation type="submission" date="2021-02" db="EMBL/GenBank/DDBJ databases">
        <authorList>
            <person name="Nowell W R."/>
        </authorList>
    </citation>
    <scope>NUCLEOTIDE SEQUENCE</scope>
</reference>
<feature type="non-terminal residue" evidence="1">
    <location>
        <position position="8"/>
    </location>
</feature>
<name>A0A816HTD2_9BILA</name>
<accession>A0A816HTD2</accession>
<dbReference type="Proteomes" id="UP000663829">
    <property type="component" value="Unassembled WGS sequence"/>
</dbReference>
<sequence length="8" mass="944">MRSCPCFT</sequence>
<organism evidence="1 3">
    <name type="scientific">Didymodactylos carnosus</name>
    <dbReference type="NCBI Taxonomy" id="1234261"/>
    <lineage>
        <taxon>Eukaryota</taxon>
        <taxon>Metazoa</taxon>
        <taxon>Spiralia</taxon>
        <taxon>Gnathifera</taxon>
        <taxon>Rotifera</taxon>
        <taxon>Eurotatoria</taxon>
        <taxon>Bdelloidea</taxon>
        <taxon>Philodinida</taxon>
        <taxon>Philodinidae</taxon>
        <taxon>Didymodactylos</taxon>
    </lineage>
</organism>
<comment type="caution">
    <text evidence="1">The sequence shown here is derived from an EMBL/GenBank/DDBJ whole genome shotgun (WGS) entry which is preliminary data.</text>
</comment>
<keyword evidence="3" id="KW-1185">Reference proteome</keyword>
<gene>
    <name evidence="1" type="ORF">GPM918_LOCUS46840</name>
    <name evidence="2" type="ORF">SRO942_LOCUS28166</name>
</gene>
<dbReference type="Proteomes" id="UP000681722">
    <property type="component" value="Unassembled WGS sequence"/>
</dbReference>
<evidence type="ECO:0000313" key="3">
    <source>
        <dbReference type="Proteomes" id="UP000663829"/>
    </source>
</evidence>